<dbReference type="AlphaFoldDB" id="A0A6J4HKM6"/>
<name>A0A6J4HKM6_9PROT</name>
<reference evidence="2" key="1">
    <citation type="submission" date="2020-02" db="EMBL/GenBank/DDBJ databases">
        <authorList>
            <person name="Meier V. D."/>
        </authorList>
    </citation>
    <scope>NUCLEOTIDE SEQUENCE</scope>
    <source>
        <strain evidence="2">AVDCRST_MAG04</strain>
    </source>
</reference>
<feature type="compositionally biased region" description="Basic residues" evidence="1">
    <location>
        <begin position="48"/>
        <end position="79"/>
    </location>
</feature>
<dbReference type="EMBL" id="CADCTL010000068">
    <property type="protein sequence ID" value="CAA9226071.1"/>
    <property type="molecule type" value="Genomic_DNA"/>
</dbReference>
<accession>A0A6J4HKM6</accession>
<feature type="compositionally biased region" description="Basic and acidic residues" evidence="1">
    <location>
        <begin position="19"/>
        <end position="31"/>
    </location>
</feature>
<evidence type="ECO:0000256" key="1">
    <source>
        <dbReference type="SAM" id="MobiDB-lite"/>
    </source>
</evidence>
<gene>
    <name evidence="2" type="ORF">AVDCRST_MAG04-870</name>
</gene>
<evidence type="ECO:0000313" key="2">
    <source>
        <dbReference type="EMBL" id="CAA9226071.1"/>
    </source>
</evidence>
<feature type="region of interest" description="Disordered" evidence="1">
    <location>
        <begin position="15"/>
        <end position="90"/>
    </location>
</feature>
<feature type="non-terminal residue" evidence="2">
    <location>
        <position position="90"/>
    </location>
</feature>
<proteinExistence type="predicted"/>
<protein>
    <submittedName>
        <fullName evidence="2">Uncharacterized protein</fullName>
    </submittedName>
</protein>
<organism evidence="2">
    <name type="scientific">uncultured Acetobacteraceae bacterium</name>
    <dbReference type="NCBI Taxonomy" id="169975"/>
    <lineage>
        <taxon>Bacteria</taxon>
        <taxon>Pseudomonadati</taxon>
        <taxon>Pseudomonadota</taxon>
        <taxon>Alphaproteobacteria</taxon>
        <taxon>Acetobacterales</taxon>
        <taxon>Acetobacteraceae</taxon>
        <taxon>environmental samples</taxon>
    </lineage>
</organism>
<sequence length="90" mass="9647">GSRFRSAARFRCGFFAGHNRGDLPHDLRADPLDAGPHGRWANPPGAPPRRRAPRQRPAHRPRTGARPARPARRTGRHHAGAAAKGGAGAL</sequence>
<feature type="non-terminal residue" evidence="2">
    <location>
        <position position="1"/>
    </location>
</feature>